<proteinExistence type="predicted"/>
<organism evidence="1 2">
    <name type="scientific">Colletotrichum truncatum</name>
    <name type="common">Anthracnose fungus</name>
    <name type="synonym">Colletotrichum capsici</name>
    <dbReference type="NCBI Taxonomy" id="5467"/>
    <lineage>
        <taxon>Eukaryota</taxon>
        <taxon>Fungi</taxon>
        <taxon>Dikarya</taxon>
        <taxon>Ascomycota</taxon>
        <taxon>Pezizomycotina</taxon>
        <taxon>Sordariomycetes</taxon>
        <taxon>Hypocreomycetidae</taxon>
        <taxon>Glomerellales</taxon>
        <taxon>Glomerellaceae</taxon>
        <taxon>Colletotrichum</taxon>
        <taxon>Colletotrichum truncatum species complex</taxon>
    </lineage>
</organism>
<sequence>MKAVQILGDVSSPKITVNDSLIQPKPTGSEILIRVHAAGITGDEVLWPEVYTTPSRIPGHDISGVIAALGPDYSGPLELGQEVFAFIAAERGQGQAQYAICLPNEVAPKPKSITHEEAAALPIPLLTAWEAIVDHCKIQSGMRVFVSGASGAVGQIAVQLLTQQAGAHVIALASSHNHHTLKALGAQELFDYKVPGWENHIKDVDAVLDTVGGDVLSKSWDIVKADGVIATVADPPPPWAFEKSLPDEHADRPHVRYKYFVVSPNMERLLQASELIDMDSFKPLAITSYPLKDAEMAWEVSRQRGHGKKVVITMLENDE</sequence>
<dbReference type="Proteomes" id="UP000805649">
    <property type="component" value="Unassembled WGS sequence"/>
</dbReference>
<gene>
    <name evidence="1" type="ORF">CTRU02_208402</name>
</gene>
<keyword evidence="2" id="KW-1185">Reference proteome</keyword>
<evidence type="ECO:0000313" key="2">
    <source>
        <dbReference type="Proteomes" id="UP000805649"/>
    </source>
</evidence>
<name>A0ACC3YWM0_COLTU</name>
<dbReference type="EMBL" id="VUJX02000005">
    <property type="protein sequence ID" value="KAL0936187.1"/>
    <property type="molecule type" value="Genomic_DNA"/>
</dbReference>
<accession>A0ACC3YWM0</accession>
<reference evidence="1 2" key="1">
    <citation type="journal article" date="2020" name="Phytopathology">
        <title>Genome Sequence Resources of Colletotrichum truncatum, C. plurivorum, C. musicola, and C. sojae: Four Species Pathogenic to Soybean (Glycine max).</title>
        <authorList>
            <person name="Rogerio F."/>
            <person name="Boufleur T.R."/>
            <person name="Ciampi-Guillardi M."/>
            <person name="Sukno S.A."/>
            <person name="Thon M.R."/>
            <person name="Massola Junior N.S."/>
            <person name="Baroncelli R."/>
        </authorList>
    </citation>
    <scope>NUCLEOTIDE SEQUENCE [LARGE SCALE GENOMIC DNA]</scope>
    <source>
        <strain evidence="1 2">CMES1059</strain>
    </source>
</reference>
<protein>
    <submittedName>
        <fullName evidence="1">Zinc-binding dehydrogenase</fullName>
    </submittedName>
</protein>
<comment type="caution">
    <text evidence="1">The sequence shown here is derived from an EMBL/GenBank/DDBJ whole genome shotgun (WGS) entry which is preliminary data.</text>
</comment>
<evidence type="ECO:0000313" key="1">
    <source>
        <dbReference type="EMBL" id="KAL0936187.1"/>
    </source>
</evidence>